<reference evidence="2" key="1">
    <citation type="submission" date="2021-02" db="EMBL/GenBank/DDBJ databases">
        <authorList>
            <person name="Dougan E. K."/>
            <person name="Rhodes N."/>
            <person name="Thang M."/>
            <person name="Chan C."/>
        </authorList>
    </citation>
    <scope>NUCLEOTIDE SEQUENCE</scope>
</reference>
<protein>
    <submittedName>
        <fullName evidence="2">Uncharacterized protein</fullName>
    </submittedName>
</protein>
<accession>A0A812UAV6</accession>
<feature type="region of interest" description="Disordered" evidence="1">
    <location>
        <begin position="281"/>
        <end position="307"/>
    </location>
</feature>
<sequence length="705" mass="74195">MEDGLLRTFHSSLAEPDVAQRREVALAARCLDRSSLGYNAIRALGKASWSEAESLLEADISLLRAQLGASAIWDPDLSARLRRWAAGGARAISAGLVWQGQLPVLGGALEASGAVEGDGLQILTNEAWSRGTSVAYVWVYRFRRAAAAAAHLSYHPALAAESPGLRAALLFRDPETGAQPDGSECLDVQVLLATTCRGSSLPPSGLPLPAAAAPTSLEMRLRQRALEVMSAEASGYPVLADTLRRDLSDLAASSGIQVPDDSSPPHFAVHLHDLANLEEEDGVCPRPVSRPQPGRTGLNERPLSYVSKRPPATSEEALLEADLAAALAAAQRLLKQDVNEVVKNTNAAAPRPEEPPTQPNQLALQQGLLQLARGLEAKALVHSGDKVPVSLAVNPDYTVNVEVAGESRAFQLTSIDEVACGEAALGLLKGCLSRPPPSRVCALRLKDGKCLALLLPVEVAPEIFVRCLLQLREGASSVSGSEGKVVMQSSRSSEGVSTVAIGSAGASSPPDLQKLSPREVGQMPLQERPDADRRSPATTTSRPRSSWTGPASGTALTAPGAQFLDASLGDTQPLDCTSSCRMAQAVATTTAWCQPSSPPQAWPTRSSSPPPMVHFAQTAAPAPLAARSMSPVPTRVLALPASAMQVQTLPPRTVVTQSMPMQPPRTVSTWMRTIVYPAQHKPAPEAPVIRTMPAGGLQVSTLQAS</sequence>
<organism evidence="2 3">
    <name type="scientific">Symbiodinium natans</name>
    <dbReference type="NCBI Taxonomy" id="878477"/>
    <lineage>
        <taxon>Eukaryota</taxon>
        <taxon>Sar</taxon>
        <taxon>Alveolata</taxon>
        <taxon>Dinophyceae</taxon>
        <taxon>Suessiales</taxon>
        <taxon>Symbiodiniaceae</taxon>
        <taxon>Symbiodinium</taxon>
    </lineage>
</organism>
<dbReference type="EMBL" id="CAJNDS010002671">
    <property type="protein sequence ID" value="CAE7561693.1"/>
    <property type="molecule type" value="Genomic_DNA"/>
</dbReference>
<feature type="region of interest" description="Disordered" evidence="1">
    <location>
        <begin position="524"/>
        <end position="556"/>
    </location>
</feature>
<keyword evidence="3" id="KW-1185">Reference proteome</keyword>
<gene>
    <name evidence="2" type="ORF">SNAT2548_LOCUS31699</name>
</gene>
<dbReference type="OrthoDB" id="432973at2759"/>
<comment type="caution">
    <text evidence="2">The sequence shown here is derived from an EMBL/GenBank/DDBJ whole genome shotgun (WGS) entry which is preliminary data.</text>
</comment>
<proteinExistence type="predicted"/>
<feature type="compositionally biased region" description="Low complexity" evidence="1">
    <location>
        <begin position="536"/>
        <end position="548"/>
    </location>
</feature>
<dbReference type="Proteomes" id="UP000604046">
    <property type="component" value="Unassembled WGS sequence"/>
</dbReference>
<evidence type="ECO:0000313" key="2">
    <source>
        <dbReference type="EMBL" id="CAE7561693.1"/>
    </source>
</evidence>
<evidence type="ECO:0000256" key="1">
    <source>
        <dbReference type="SAM" id="MobiDB-lite"/>
    </source>
</evidence>
<dbReference type="AlphaFoldDB" id="A0A812UAV6"/>
<feature type="region of interest" description="Disordered" evidence="1">
    <location>
        <begin position="497"/>
        <end position="516"/>
    </location>
</feature>
<evidence type="ECO:0000313" key="3">
    <source>
        <dbReference type="Proteomes" id="UP000604046"/>
    </source>
</evidence>
<name>A0A812UAV6_9DINO</name>